<protein>
    <submittedName>
        <fullName evidence="1">Uncharacterized protein</fullName>
    </submittedName>
</protein>
<sequence>MGARRNWRRRSPPGSEELASKFWRKRSGVLWSCSSWIQQVQVWIGCGCSTPRLVEEHTTSTARDCHWCWWRYDFGRANGGIVRDGDPAVGDTPAQREGFDGGGCLAYDDKAHTSSCSSRPARGCDELIGMVGVPYARASVGWNEH</sequence>
<accession>A0AAX6ETA1</accession>
<reference evidence="1" key="1">
    <citation type="journal article" date="2023" name="GigaByte">
        <title>Genome assembly of the bearded iris, Iris pallida Lam.</title>
        <authorList>
            <person name="Bruccoleri R.E."/>
            <person name="Oakeley E.J."/>
            <person name="Faust A.M.E."/>
            <person name="Altorfer M."/>
            <person name="Dessus-Babus S."/>
            <person name="Burckhardt D."/>
            <person name="Oertli M."/>
            <person name="Naumann U."/>
            <person name="Petersen F."/>
            <person name="Wong J."/>
        </authorList>
    </citation>
    <scope>NUCLEOTIDE SEQUENCE</scope>
    <source>
        <strain evidence="1">GSM-AAB239-AS_SAM_17_03QT</strain>
    </source>
</reference>
<comment type="caution">
    <text evidence="1">The sequence shown here is derived from an EMBL/GenBank/DDBJ whole genome shotgun (WGS) entry which is preliminary data.</text>
</comment>
<name>A0AAX6ETA1_IRIPA</name>
<keyword evidence="2" id="KW-1185">Reference proteome</keyword>
<dbReference type="AlphaFoldDB" id="A0AAX6ETA1"/>
<dbReference type="Proteomes" id="UP001140949">
    <property type="component" value="Unassembled WGS sequence"/>
</dbReference>
<evidence type="ECO:0000313" key="2">
    <source>
        <dbReference type="Proteomes" id="UP001140949"/>
    </source>
</evidence>
<gene>
    <name evidence="1" type="ORF">M6B38_172900</name>
</gene>
<dbReference type="EMBL" id="JANAVB010033924">
    <property type="protein sequence ID" value="KAJ6807392.1"/>
    <property type="molecule type" value="Genomic_DNA"/>
</dbReference>
<evidence type="ECO:0000313" key="1">
    <source>
        <dbReference type="EMBL" id="KAJ6807392.1"/>
    </source>
</evidence>
<reference evidence="1" key="2">
    <citation type="submission" date="2023-04" db="EMBL/GenBank/DDBJ databases">
        <authorList>
            <person name="Bruccoleri R.E."/>
            <person name="Oakeley E.J."/>
            <person name="Faust A.-M."/>
            <person name="Dessus-Babus S."/>
            <person name="Altorfer M."/>
            <person name="Burckhardt D."/>
            <person name="Oertli M."/>
            <person name="Naumann U."/>
            <person name="Petersen F."/>
            <person name="Wong J."/>
        </authorList>
    </citation>
    <scope>NUCLEOTIDE SEQUENCE</scope>
    <source>
        <strain evidence="1">GSM-AAB239-AS_SAM_17_03QT</strain>
        <tissue evidence="1">Leaf</tissue>
    </source>
</reference>
<proteinExistence type="predicted"/>
<organism evidence="1 2">
    <name type="scientific">Iris pallida</name>
    <name type="common">Sweet iris</name>
    <dbReference type="NCBI Taxonomy" id="29817"/>
    <lineage>
        <taxon>Eukaryota</taxon>
        <taxon>Viridiplantae</taxon>
        <taxon>Streptophyta</taxon>
        <taxon>Embryophyta</taxon>
        <taxon>Tracheophyta</taxon>
        <taxon>Spermatophyta</taxon>
        <taxon>Magnoliopsida</taxon>
        <taxon>Liliopsida</taxon>
        <taxon>Asparagales</taxon>
        <taxon>Iridaceae</taxon>
        <taxon>Iridoideae</taxon>
        <taxon>Irideae</taxon>
        <taxon>Iris</taxon>
    </lineage>
</organism>